<evidence type="ECO:0000313" key="2">
    <source>
        <dbReference type="Proteomes" id="UP000063919"/>
    </source>
</evidence>
<protein>
    <recommendedName>
        <fullName evidence="3">Lipoprotein</fullName>
    </recommendedName>
</protein>
<keyword evidence="2" id="KW-1185">Reference proteome</keyword>
<dbReference type="OrthoDB" id="391186at2"/>
<evidence type="ECO:0008006" key="3">
    <source>
        <dbReference type="Google" id="ProtNLM"/>
    </source>
</evidence>
<name>A0A0M4JIC3_9MOLU</name>
<dbReference type="EMBL" id="CP012622">
    <property type="protein sequence ID" value="ALD66329.1"/>
    <property type="molecule type" value="Genomic_DNA"/>
</dbReference>
<proteinExistence type="predicted"/>
<dbReference type="KEGG" id="scj:SCANT_v1c04230"/>
<dbReference type="RefSeq" id="WP_053946090.1">
    <property type="nucleotide sequence ID" value="NZ_CP012622.1"/>
</dbReference>
<dbReference type="PATRIC" id="fig|362837.3.peg.429"/>
<dbReference type="AlphaFoldDB" id="A0A0M4JIC3"/>
<organism evidence="1 2">
    <name type="scientific">Spiroplasma cantharicola</name>
    <dbReference type="NCBI Taxonomy" id="362837"/>
    <lineage>
        <taxon>Bacteria</taxon>
        <taxon>Bacillati</taxon>
        <taxon>Mycoplasmatota</taxon>
        <taxon>Mollicutes</taxon>
        <taxon>Entomoplasmatales</taxon>
        <taxon>Spiroplasmataceae</taxon>
        <taxon>Spiroplasma</taxon>
    </lineage>
</organism>
<dbReference type="Proteomes" id="UP000063919">
    <property type="component" value="Chromosome"/>
</dbReference>
<sequence length="374" mass="44963">MKKKLLLSYLISAIIPTSLIVGCGPTFVVKPEENISWISQELIEKVINTTVQEFETYLLETYGSNENPKKNFYDFEDDVKENNMFNYLFNKLETIYKINKNKFLDRKKYPKDDIKVFLKQKEIKNHCEIIESGECFNWNFFKIDDKLFKVGEYDFGNFNIKITSSKTKFYFYKKNLIFPIRNYWIDKKNFTDLWERHNSTNEIKIQNISSKDDYFTIPNFEKMEPEGLHLKDQFDFITHIEDIFGNWYWDIKKTSSFIYSMFSDRLRNIVPITSRYNARNFYQKNPKVNFCKINPKVNLDEDSFHYCAQLEKIKSELNSLNSENNEIEISFNVPLNKKYLGILKPENMKSSFKMYFGKIKFLEKNKYKYYSVND</sequence>
<gene>
    <name evidence="1" type="ORF">SCANT_v1c04230</name>
</gene>
<accession>A0A0M4JIC3</accession>
<evidence type="ECO:0000313" key="1">
    <source>
        <dbReference type="EMBL" id="ALD66329.1"/>
    </source>
</evidence>
<reference evidence="1 2" key="1">
    <citation type="journal article" date="2015" name="Genome Announc.">
        <title>Complete Genome Sequence of Spiroplasma cantharicola CC-1T (DSM 21588), a Bacterium Isolated from Soldier Beetle (Cantharis carolinus).</title>
        <authorList>
            <person name="Lo W.S."/>
            <person name="Liu P.Y."/>
            <person name="Kuo C.H."/>
        </authorList>
    </citation>
    <scope>NUCLEOTIDE SEQUENCE [LARGE SCALE GENOMIC DNA]</scope>
    <source>
        <strain evidence="1 2">CC-1</strain>
    </source>
</reference>
<dbReference type="STRING" id="362837.SCANT_v1c04230"/>
<dbReference type="PROSITE" id="PS51257">
    <property type="entry name" value="PROKAR_LIPOPROTEIN"/>
    <property type="match status" value="1"/>
</dbReference>